<feature type="region of interest" description="Disordered" evidence="1">
    <location>
        <begin position="33"/>
        <end position="114"/>
    </location>
</feature>
<dbReference type="Proteomes" id="UP000799324">
    <property type="component" value="Unassembled WGS sequence"/>
</dbReference>
<name>A0A6A6SNF8_9PLEO</name>
<feature type="compositionally biased region" description="Polar residues" evidence="1">
    <location>
        <begin position="59"/>
        <end position="69"/>
    </location>
</feature>
<dbReference type="AlphaFoldDB" id="A0A6A6SNF8"/>
<evidence type="ECO:0000256" key="1">
    <source>
        <dbReference type="SAM" id="MobiDB-lite"/>
    </source>
</evidence>
<sequence>MLVAHHIALPQLFPQHIHDKLRQLSHLYYEGSKLLPNSADHNPRQAPPPTALPAADSGSRGSSSPTTFHMPQHPSHPSYKTGKRTSKDIAEEDQLRKRPRPSPPHWNASKLPYAVEQLLEDTDTRSL</sequence>
<evidence type="ECO:0000313" key="3">
    <source>
        <dbReference type="Proteomes" id="UP000799324"/>
    </source>
</evidence>
<gene>
    <name evidence="2" type="ORF">K491DRAFT_723193</name>
</gene>
<protein>
    <submittedName>
        <fullName evidence="2">Uncharacterized protein</fullName>
    </submittedName>
</protein>
<reference evidence="2" key="1">
    <citation type="journal article" date="2020" name="Stud. Mycol.">
        <title>101 Dothideomycetes genomes: a test case for predicting lifestyles and emergence of pathogens.</title>
        <authorList>
            <person name="Haridas S."/>
            <person name="Albert R."/>
            <person name="Binder M."/>
            <person name="Bloem J."/>
            <person name="Labutti K."/>
            <person name="Salamov A."/>
            <person name="Andreopoulos B."/>
            <person name="Baker S."/>
            <person name="Barry K."/>
            <person name="Bills G."/>
            <person name="Bluhm B."/>
            <person name="Cannon C."/>
            <person name="Castanera R."/>
            <person name="Culley D."/>
            <person name="Daum C."/>
            <person name="Ezra D."/>
            <person name="Gonzalez J."/>
            <person name="Henrissat B."/>
            <person name="Kuo A."/>
            <person name="Liang C."/>
            <person name="Lipzen A."/>
            <person name="Lutzoni F."/>
            <person name="Magnuson J."/>
            <person name="Mondo S."/>
            <person name="Nolan M."/>
            <person name="Ohm R."/>
            <person name="Pangilinan J."/>
            <person name="Park H.-J."/>
            <person name="Ramirez L."/>
            <person name="Alfaro M."/>
            <person name="Sun H."/>
            <person name="Tritt A."/>
            <person name="Yoshinaga Y."/>
            <person name="Zwiers L.-H."/>
            <person name="Turgeon B."/>
            <person name="Goodwin S."/>
            <person name="Spatafora J."/>
            <person name="Crous P."/>
            <person name="Grigoriev I."/>
        </authorList>
    </citation>
    <scope>NUCLEOTIDE SEQUENCE</scope>
    <source>
        <strain evidence="2">CBS 122681</strain>
    </source>
</reference>
<dbReference type="EMBL" id="MU004589">
    <property type="protein sequence ID" value="KAF2647714.1"/>
    <property type="molecule type" value="Genomic_DNA"/>
</dbReference>
<organism evidence="2 3">
    <name type="scientific">Lophiostoma macrostomum CBS 122681</name>
    <dbReference type="NCBI Taxonomy" id="1314788"/>
    <lineage>
        <taxon>Eukaryota</taxon>
        <taxon>Fungi</taxon>
        <taxon>Dikarya</taxon>
        <taxon>Ascomycota</taxon>
        <taxon>Pezizomycotina</taxon>
        <taxon>Dothideomycetes</taxon>
        <taxon>Pleosporomycetidae</taxon>
        <taxon>Pleosporales</taxon>
        <taxon>Lophiostomataceae</taxon>
        <taxon>Lophiostoma</taxon>
    </lineage>
</organism>
<keyword evidence="3" id="KW-1185">Reference proteome</keyword>
<evidence type="ECO:0000313" key="2">
    <source>
        <dbReference type="EMBL" id="KAF2647714.1"/>
    </source>
</evidence>
<proteinExistence type="predicted"/>
<accession>A0A6A6SNF8</accession>
<feature type="compositionally biased region" description="Basic and acidic residues" evidence="1">
    <location>
        <begin position="85"/>
        <end position="96"/>
    </location>
</feature>